<keyword evidence="2" id="KW-0067">ATP-binding</keyword>
<dbReference type="InterPro" id="IPR003593">
    <property type="entry name" value="AAA+_ATPase"/>
</dbReference>
<dbReference type="Pfam" id="PF00005">
    <property type="entry name" value="ABC_tran"/>
    <property type="match status" value="2"/>
</dbReference>
<dbReference type="RefSeq" id="WP_129077727.1">
    <property type="nucleotide sequence ID" value="NZ_QOUX01000027.1"/>
</dbReference>
<dbReference type="SMART" id="SM00382">
    <property type="entry name" value="AAA"/>
    <property type="match status" value="2"/>
</dbReference>
<keyword evidence="1" id="KW-0547">Nucleotide-binding</keyword>
<dbReference type="EMBL" id="QOUX01000027">
    <property type="protein sequence ID" value="RXJ02011.1"/>
    <property type="molecule type" value="Genomic_DNA"/>
</dbReference>
<dbReference type="OrthoDB" id="9760950at2"/>
<name>A0A4Q0VU28_9BACI</name>
<evidence type="ECO:0000256" key="1">
    <source>
        <dbReference type="ARBA" id="ARBA00022741"/>
    </source>
</evidence>
<protein>
    <submittedName>
        <fullName evidence="4">ABC-F type ribosomal protection protein</fullName>
    </submittedName>
</protein>
<dbReference type="PROSITE" id="PS50893">
    <property type="entry name" value="ABC_TRANSPORTER_2"/>
    <property type="match status" value="2"/>
</dbReference>
<reference evidence="4 5" key="1">
    <citation type="journal article" date="2019" name="Int. J. Syst. Evol. Microbiol.">
        <title>Anaerobacillus alkaliphilus sp. nov., a novel alkaliphilic and moderately halophilic bacterium.</title>
        <authorList>
            <person name="Borsodi A.K."/>
            <person name="Aszalos J.M."/>
            <person name="Bihari P."/>
            <person name="Nagy I."/>
            <person name="Schumann P."/>
            <person name="Sproer C."/>
            <person name="Kovacs A.L."/>
            <person name="Boka K."/>
            <person name="Dobosy P."/>
            <person name="Ovari M."/>
            <person name="Szili-Kovacs T."/>
            <person name="Toth E."/>
        </authorList>
    </citation>
    <scope>NUCLEOTIDE SEQUENCE [LARGE SCALE GENOMIC DNA]</scope>
    <source>
        <strain evidence="4 5">B16-10</strain>
    </source>
</reference>
<evidence type="ECO:0000313" key="5">
    <source>
        <dbReference type="Proteomes" id="UP000290649"/>
    </source>
</evidence>
<dbReference type="PANTHER" id="PTHR42855">
    <property type="entry name" value="ABC TRANSPORTER ATP-BINDING SUBUNIT"/>
    <property type="match status" value="1"/>
</dbReference>
<dbReference type="NCBIfam" id="NF000355">
    <property type="entry name" value="ribo_prot_ABC_F"/>
    <property type="match status" value="1"/>
</dbReference>
<dbReference type="PROSITE" id="PS00211">
    <property type="entry name" value="ABC_TRANSPORTER_1"/>
    <property type="match status" value="2"/>
</dbReference>
<dbReference type="InterPro" id="IPR051309">
    <property type="entry name" value="ABCF_ATPase"/>
</dbReference>
<evidence type="ECO:0000256" key="2">
    <source>
        <dbReference type="ARBA" id="ARBA00022840"/>
    </source>
</evidence>
<dbReference type="Proteomes" id="UP000290649">
    <property type="component" value="Unassembled WGS sequence"/>
</dbReference>
<dbReference type="GO" id="GO:0016887">
    <property type="term" value="F:ATP hydrolysis activity"/>
    <property type="evidence" value="ECO:0007669"/>
    <property type="project" value="InterPro"/>
</dbReference>
<dbReference type="PANTHER" id="PTHR42855:SF2">
    <property type="entry name" value="DRUG RESISTANCE ABC TRANSPORTER,ATP-BINDING PROTEIN"/>
    <property type="match status" value="1"/>
</dbReference>
<dbReference type="InterPro" id="IPR027417">
    <property type="entry name" value="P-loop_NTPase"/>
</dbReference>
<proteinExistence type="predicted"/>
<dbReference type="CDD" id="cd03221">
    <property type="entry name" value="ABCF_EF-3"/>
    <property type="match status" value="2"/>
</dbReference>
<gene>
    <name evidence="4" type="primary">abc-f</name>
    <name evidence="4" type="ORF">DS745_07920</name>
</gene>
<dbReference type="Pfam" id="PF12848">
    <property type="entry name" value="ABC_tran_Xtn"/>
    <property type="match status" value="1"/>
</dbReference>
<keyword evidence="5" id="KW-1185">Reference proteome</keyword>
<dbReference type="GO" id="GO:0005524">
    <property type="term" value="F:ATP binding"/>
    <property type="evidence" value="ECO:0007669"/>
    <property type="project" value="UniProtKB-KW"/>
</dbReference>
<evidence type="ECO:0000313" key="4">
    <source>
        <dbReference type="EMBL" id="RXJ02011.1"/>
    </source>
</evidence>
<comment type="caution">
    <text evidence="4">The sequence shown here is derived from an EMBL/GenBank/DDBJ whole genome shotgun (WGS) entry which is preliminary data.</text>
</comment>
<feature type="domain" description="ABC transporter" evidence="3">
    <location>
        <begin position="314"/>
        <end position="525"/>
    </location>
</feature>
<dbReference type="InterPro" id="IPR032781">
    <property type="entry name" value="ABC_tran_Xtn"/>
</dbReference>
<feature type="domain" description="ABC transporter" evidence="3">
    <location>
        <begin position="5"/>
        <end position="216"/>
    </location>
</feature>
<dbReference type="Gene3D" id="3.40.50.300">
    <property type="entry name" value="P-loop containing nucleotide triphosphate hydrolases"/>
    <property type="match status" value="2"/>
</dbReference>
<sequence>MTVLVSCKKVSKEYMDQMILKNITFDIGVGERIGLVGKNGSGKSTLVNLLNGSLNPDGGNITWYQKDVKIGYQEQSVNYSSVTFNELLQRQIELQDFLETSSMLGVKKVNEWEIERLDSLSGGEKTKLALANVWSEFSTFLILDEPTNHMDYEGTQWLIEKIDSYPGTIMIISHDRYFLDQTVTKILEIEDGEIQEYKGNYSFYRDEKQRRYASQMHAYEEQQKTKERINSQIKQLKNWSDKAHRESTTKGLKSGTKIGAKEYFRVKAKKKDQQIKSRIKRLEKIDVKGVKKPKAEETIHFLFQESEKKGKIILEVKDLQKSFGKRTLFKDSSFTIQRGERIGLFGNNGTGKSTFIKGVLGELSLEGLLYLTPSVKIGYLSQDVFDLNEDCPVLDLFEINNRTEEGAIRTMLANLGLDDKLVRKKIGFLSLGERTKVKIARLLLGNYDLLILDEPTNHLDLHAREQLEEALSQYNRTLLLITHDRYLLERTCDRLLLFKDGAIRKVEYGLTRLMNKQKDHHDAEQKMMIENEIAYVLGELSKYNPGEKEYLHLEERFQCLLERKRRL</sequence>
<evidence type="ECO:0000259" key="3">
    <source>
        <dbReference type="PROSITE" id="PS50893"/>
    </source>
</evidence>
<dbReference type="AlphaFoldDB" id="A0A4Q0VU28"/>
<dbReference type="InterPro" id="IPR017871">
    <property type="entry name" value="ABC_transporter-like_CS"/>
</dbReference>
<dbReference type="InterPro" id="IPR003439">
    <property type="entry name" value="ABC_transporter-like_ATP-bd"/>
</dbReference>
<dbReference type="SUPFAM" id="SSF52540">
    <property type="entry name" value="P-loop containing nucleoside triphosphate hydrolases"/>
    <property type="match status" value="2"/>
</dbReference>
<organism evidence="4 5">
    <name type="scientific">Anaerobacillus alkaliphilus</name>
    <dbReference type="NCBI Taxonomy" id="1548597"/>
    <lineage>
        <taxon>Bacteria</taxon>
        <taxon>Bacillati</taxon>
        <taxon>Bacillota</taxon>
        <taxon>Bacilli</taxon>
        <taxon>Bacillales</taxon>
        <taxon>Bacillaceae</taxon>
        <taxon>Anaerobacillus</taxon>
    </lineage>
</organism>
<accession>A0A4Q0VU28</accession>